<feature type="non-terminal residue" evidence="1">
    <location>
        <position position="184"/>
    </location>
</feature>
<proteinExistence type="predicted"/>
<accession>A0ACA9P3W4</accession>
<name>A0ACA9P3W4_9GLOM</name>
<reference evidence="1" key="1">
    <citation type="submission" date="2021-06" db="EMBL/GenBank/DDBJ databases">
        <authorList>
            <person name="Kallberg Y."/>
            <person name="Tangrot J."/>
            <person name="Rosling A."/>
        </authorList>
    </citation>
    <scope>NUCLEOTIDE SEQUENCE</scope>
    <source>
        <strain evidence="1">AU212A</strain>
    </source>
</reference>
<evidence type="ECO:0000313" key="1">
    <source>
        <dbReference type="EMBL" id="CAG8687920.1"/>
    </source>
</evidence>
<dbReference type="Proteomes" id="UP000789860">
    <property type="component" value="Unassembled WGS sequence"/>
</dbReference>
<feature type="non-terminal residue" evidence="1">
    <location>
        <position position="1"/>
    </location>
</feature>
<sequence length="184" mass="21205">GYITKIYDDNTTLHIVGNSGLQVILTIKFQTTKLTSIYEAVIRRVKEKQKIERGSILFLVVHQRQISSVAVMIPWQPLLLGKVNKLPRLGKDFASLYYPEKAEKLMQEDMNRLEINLKKIRSNQISLEAIEELFVEQQGKKEKIKQLATLKTNPERQLVIQVFEPKKTSVINKAVLEAQLGYQQ</sequence>
<evidence type="ECO:0000313" key="2">
    <source>
        <dbReference type="Proteomes" id="UP000789860"/>
    </source>
</evidence>
<organism evidence="1 2">
    <name type="scientific">Scutellospora calospora</name>
    <dbReference type="NCBI Taxonomy" id="85575"/>
    <lineage>
        <taxon>Eukaryota</taxon>
        <taxon>Fungi</taxon>
        <taxon>Fungi incertae sedis</taxon>
        <taxon>Mucoromycota</taxon>
        <taxon>Glomeromycotina</taxon>
        <taxon>Glomeromycetes</taxon>
        <taxon>Diversisporales</taxon>
        <taxon>Gigasporaceae</taxon>
        <taxon>Scutellospora</taxon>
    </lineage>
</organism>
<protein>
    <submittedName>
        <fullName evidence="1">5089_t:CDS:1</fullName>
    </submittedName>
</protein>
<dbReference type="EMBL" id="CAJVPM010034703">
    <property type="protein sequence ID" value="CAG8687920.1"/>
    <property type="molecule type" value="Genomic_DNA"/>
</dbReference>
<keyword evidence="2" id="KW-1185">Reference proteome</keyword>
<comment type="caution">
    <text evidence="1">The sequence shown here is derived from an EMBL/GenBank/DDBJ whole genome shotgun (WGS) entry which is preliminary data.</text>
</comment>
<gene>
    <name evidence="1" type="ORF">SCALOS_LOCUS10012</name>
</gene>